<organism evidence="11 12">
    <name type="scientific">Gymnopilus junonius</name>
    <name type="common">Spectacular rustgill mushroom</name>
    <name type="synonym">Gymnopilus spectabilis subsp. junonius</name>
    <dbReference type="NCBI Taxonomy" id="109634"/>
    <lineage>
        <taxon>Eukaryota</taxon>
        <taxon>Fungi</taxon>
        <taxon>Dikarya</taxon>
        <taxon>Basidiomycota</taxon>
        <taxon>Agaricomycotina</taxon>
        <taxon>Agaricomycetes</taxon>
        <taxon>Agaricomycetidae</taxon>
        <taxon>Agaricales</taxon>
        <taxon>Agaricineae</taxon>
        <taxon>Hymenogastraceae</taxon>
        <taxon>Gymnopilus</taxon>
    </lineage>
</organism>
<evidence type="ECO:0000256" key="5">
    <source>
        <dbReference type="ARBA" id="ARBA00022723"/>
    </source>
</evidence>
<dbReference type="SUPFAM" id="SSF48264">
    <property type="entry name" value="Cytochrome P450"/>
    <property type="match status" value="1"/>
</dbReference>
<dbReference type="InterPro" id="IPR002401">
    <property type="entry name" value="Cyt_P450_E_grp-I"/>
</dbReference>
<name>A0A9P5NZ42_GYMJU</name>
<reference evidence="11" key="1">
    <citation type="submission" date="2020-11" db="EMBL/GenBank/DDBJ databases">
        <authorList>
            <consortium name="DOE Joint Genome Institute"/>
            <person name="Ahrendt S."/>
            <person name="Riley R."/>
            <person name="Andreopoulos W."/>
            <person name="LaButti K."/>
            <person name="Pangilinan J."/>
            <person name="Ruiz-duenas F.J."/>
            <person name="Barrasa J.M."/>
            <person name="Sanchez-Garcia M."/>
            <person name="Camarero S."/>
            <person name="Miyauchi S."/>
            <person name="Serrano A."/>
            <person name="Linde D."/>
            <person name="Babiker R."/>
            <person name="Drula E."/>
            <person name="Ayuso-Fernandez I."/>
            <person name="Pacheco R."/>
            <person name="Padilla G."/>
            <person name="Ferreira P."/>
            <person name="Barriuso J."/>
            <person name="Kellner H."/>
            <person name="Castanera R."/>
            <person name="Alfaro M."/>
            <person name="Ramirez L."/>
            <person name="Pisabarro A.G."/>
            <person name="Kuo A."/>
            <person name="Tritt A."/>
            <person name="Lipzen A."/>
            <person name="He G."/>
            <person name="Yan M."/>
            <person name="Ng V."/>
            <person name="Cullen D."/>
            <person name="Martin F."/>
            <person name="Rosso M.-N."/>
            <person name="Henrissat B."/>
            <person name="Hibbett D."/>
            <person name="Martinez A.T."/>
            <person name="Grigoriev I.V."/>
        </authorList>
    </citation>
    <scope>NUCLEOTIDE SEQUENCE</scope>
    <source>
        <strain evidence="11">AH 44721</strain>
    </source>
</reference>
<comment type="similarity">
    <text evidence="3 10">Belongs to the cytochrome P450 family.</text>
</comment>
<evidence type="ECO:0000256" key="3">
    <source>
        <dbReference type="ARBA" id="ARBA00010617"/>
    </source>
</evidence>
<dbReference type="Proteomes" id="UP000724874">
    <property type="component" value="Unassembled WGS sequence"/>
</dbReference>
<dbReference type="OrthoDB" id="2789670at2759"/>
<keyword evidence="7 9" id="KW-0408">Iron</keyword>
<keyword evidence="12" id="KW-1185">Reference proteome</keyword>
<dbReference type="EMBL" id="JADNYJ010000007">
    <property type="protein sequence ID" value="KAF8910209.1"/>
    <property type="molecule type" value="Genomic_DNA"/>
</dbReference>
<keyword evidence="8 10" id="KW-0503">Monooxygenase</keyword>
<dbReference type="GO" id="GO:0016705">
    <property type="term" value="F:oxidoreductase activity, acting on paired donors, with incorporation or reduction of molecular oxygen"/>
    <property type="evidence" value="ECO:0007669"/>
    <property type="project" value="InterPro"/>
</dbReference>
<evidence type="ECO:0000256" key="2">
    <source>
        <dbReference type="ARBA" id="ARBA00005179"/>
    </source>
</evidence>
<dbReference type="InterPro" id="IPR017972">
    <property type="entry name" value="Cyt_P450_CS"/>
</dbReference>
<comment type="cofactor">
    <cofactor evidence="1 9">
        <name>heme</name>
        <dbReference type="ChEBI" id="CHEBI:30413"/>
    </cofactor>
</comment>
<dbReference type="PROSITE" id="PS00086">
    <property type="entry name" value="CYTOCHROME_P450"/>
    <property type="match status" value="1"/>
</dbReference>
<keyword evidence="4 9" id="KW-0349">Heme</keyword>
<sequence length="391" mass="44453">MLHELMGWDWLFVSMPYGEPWRDRRRLFLQHFRNVALYRPPQVKFVGRALVQLLDNPENFFKIIEDMAGGMSISLAYGLNVKDNNDPFVDLALRAFQTGLDSSFPGAFLVDVIPWLKYVPEWVPGARFKKTAKGWRKLQNDFHELPLLRTAYPSLTSLSMAQLGDSVDNEQLSVIKDSAGMLYGGATDTTVSSMTMFIVAMLSYPEVQKRAHDELDRVLEGRMPDFGDEQNLPYISAVHKEVLSGFPHQLTEDDVYEGYHIPKGSVVMANSWAMLHNEDDYPDPSSFKPERFLTKDGKLNPTVRDPGLMAFGFGRRICPGAQLARSILWLWIVSFLTNFEVSSPLDENGEPFEPSIEYQANSVTFHPHPFKCTIKPRSKASEEMVRGFTDV</sequence>
<keyword evidence="6 10" id="KW-0560">Oxidoreductase</keyword>
<dbReference type="PANTHER" id="PTHR46300:SF7">
    <property type="entry name" value="P450, PUTATIVE (EUROFUNG)-RELATED"/>
    <property type="match status" value="1"/>
</dbReference>
<dbReference type="GO" id="GO:0004497">
    <property type="term" value="F:monooxygenase activity"/>
    <property type="evidence" value="ECO:0007669"/>
    <property type="project" value="UniProtKB-KW"/>
</dbReference>
<proteinExistence type="inferred from homology"/>
<gene>
    <name evidence="11" type="ORF">CPB84DRAFT_1764932</name>
</gene>
<dbReference type="AlphaFoldDB" id="A0A9P5NZ42"/>
<evidence type="ECO:0000256" key="9">
    <source>
        <dbReference type="PIRSR" id="PIRSR602401-1"/>
    </source>
</evidence>
<dbReference type="Gene3D" id="1.10.630.10">
    <property type="entry name" value="Cytochrome P450"/>
    <property type="match status" value="1"/>
</dbReference>
<evidence type="ECO:0000313" key="12">
    <source>
        <dbReference type="Proteomes" id="UP000724874"/>
    </source>
</evidence>
<evidence type="ECO:0000256" key="1">
    <source>
        <dbReference type="ARBA" id="ARBA00001971"/>
    </source>
</evidence>
<evidence type="ECO:0000256" key="10">
    <source>
        <dbReference type="RuleBase" id="RU000461"/>
    </source>
</evidence>
<feature type="binding site" description="axial binding residue" evidence="9">
    <location>
        <position position="318"/>
    </location>
    <ligand>
        <name>heme</name>
        <dbReference type="ChEBI" id="CHEBI:30413"/>
    </ligand>
    <ligandPart>
        <name>Fe</name>
        <dbReference type="ChEBI" id="CHEBI:18248"/>
    </ligandPart>
</feature>
<dbReference type="InterPro" id="IPR001128">
    <property type="entry name" value="Cyt_P450"/>
</dbReference>
<dbReference type="Pfam" id="PF00067">
    <property type="entry name" value="p450"/>
    <property type="match status" value="1"/>
</dbReference>
<evidence type="ECO:0000256" key="6">
    <source>
        <dbReference type="ARBA" id="ARBA00023002"/>
    </source>
</evidence>
<comment type="caution">
    <text evidence="11">The sequence shown here is derived from an EMBL/GenBank/DDBJ whole genome shotgun (WGS) entry which is preliminary data.</text>
</comment>
<dbReference type="GO" id="GO:0020037">
    <property type="term" value="F:heme binding"/>
    <property type="evidence" value="ECO:0007669"/>
    <property type="project" value="InterPro"/>
</dbReference>
<keyword evidence="5 9" id="KW-0479">Metal-binding</keyword>
<dbReference type="CDD" id="cd11065">
    <property type="entry name" value="CYP64-like"/>
    <property type="match status" value="1"/>
</dbReference>
<protein>
    <submittedName>
        <fullName evidence="11">Cytochrome P450</fullName>
    </submittedName>
</protein>
<evidence type="ECO:0000256" key="4">
    <source>
        <dbReference type="ARBA" id="ARBA00022617"/>
    </source>
</evidence>
<evidence type="ECO:0000313" key="11">
    <source>
        <dbReference type="EMBL" id="KAF8910209.1"/>
    </source>
</evidence>
<evidence type="ECO:0000256" key="8">
    <source>
        <dbReference type="ARBA" id="ARBA00023033"/>
    </source>
</evidence>
<evidence type="ECO:0000256" key="7">
    <source>
        <dbReference type="ARBA" id="ARBA00023004"/>
    </source>
</evidence>
<dbReference type="GO" id="GO:0005506">
    <property type="term" value="F:iron ion binding"/>
    <property type="evidence" value="ECO:0007669"/>
    <property type="project" value="InterPro"/>
</dbReference>
<accession>A0A9P5NZ42</accession>
<dbReference type="InterPro" id="IPR036396">
    <property type="entry name" value="Cyt_P450_sf"/>
</dbReference>
<dbReference type="PRINTS" id="PR00463">
    <property type="entry name" value="EP450I"/>
</dbReference>
<dbReference type="InterPro" id="IPR050364">
    <property type="entry name" value="Cytochrome_P450_fung"/>
</dbReference>
<comment type="pathway">
    <text evidence="2">Secondary metabolite biosynthesis.</text>
</comment>
<dbReference type="PANTHER" id="PTHR46300">
    <property type="entry name" value="P450, PUTATIVE (EUROFUNG)-RELATED-RELATED"/>
    <property type="match status" value="1"/>
</dbReference>